<name>G5J791_CROWT</name>
<evidence type="ECO:0000256" key="1">
    <source>
        <dbReference type="SAM" id="Phobius"/>
    </source>
</evidence>
<comment type="caution">
    <text evidence="2">The sequence shown here is derived from an EMBL/GenBank/DDBJ whole genome shotgun (WGS) entry which is preliminary data.</text>
</comment>
<dbReference type="EMBL" id="AESD01000493">
    <property type="protein sequence ID" value="EHJ11952.1"/>
    <property type="molecule type" value="Genomic_DNA"/>
</dbReference>
<evidence type="ECO:0000313" key="2">
    <source>
        <dbReference type="EMBL" id="EHJ11952.1"/>
    </source>
</evidence>
<gene>
    <name evidence="2" type="ORF">CWATWH0003_3332</name>
</gene>
<sequence length="261" mass="30110">MRNTYGYYWYFGFSGGFGFLILVAFFLLQWLQIPAGNFIDWVIGILSFWWLLAIVTIPWNVYFDAKEVVSEIGTSQEKGIFVDHKKLDYITTVSRWAFVVAIALHLLSALVLYELAALGISSVGYISSLATLLLTGLRPALRGYQYLAYRLSTIRQEVKYPREDIIELRSRFTKLEKQVNSLQSKLNTSNPNSWVNKQQNNWDVTRKEVITIGAQLDKFEAKNALEHQEIAREARKAISQLTEDSNFLHQVREIIRFIKTA</sequence>
<dbReference type="Proteomes" id="UP000003477">
    <property type="component" value="Unassembled WGS sequence"/>
</dbReference>
<evidence type="ECO:0000313" key="3">
    <source>
        <dbReference type="Proteomes" id="UP000003477"/>
    </source>
</evidence>
<organism evidence="2 3">
    <name type="scientific">Crocosphaera watsonii WH 0003</name>
    <dbReference type="NCBI Taxonomy" id="423471"/>
    <lineage>
        <taxon>Bacteria</taxon>
        <taxon>Bacillati</taxon>
        <taxon>Cyanobacteriota</taxon>
        <taxon>Cyanophyceae</taxon>
        <taxon>Oscillatoriophycideae</taxon>
        <taxon>Chroococcales</taxon>
        <taxon>Aphanothecaceae</taxon>
        <taxon>Crocosphaera</taxon>
    </lineage>
</organism>
<feature type="transmembrane region" description="Helical" evidence="1">
    <location>
        <begin position="7"/>
        <end position="32"/>
    </location>
</feature>
<keyword evidence="1" id="KW-0472">Membrane</keyword>
<proteinExistence type="predicted"/>
<dbReference type="AlphaFoldDB" id="G5J791"/>
<keyword evidence="1" id="KW-0812">Transmembrane</keyword>
<dbReference type="GeneID" id="88766888"/>
<dbReference type="RefSeq" id="WP_007311402.1">
    <property type="nucleotide sequence ID" value="NZ_AESD01000493.1"/>
</dbReference>
<dbReference type="PATRIC" id="fig|423471.3.peg.3133"/>
<keyword evidence="1" id="KW-1133">Transmembrane helix</keyword>
<feature type="transmembrane region" description="Helical" evidence="1">
    <location>
        <begin position="38"/>
        <end position="62"/>
    </location>
</feature>
<protein>
    <submittedName>
        <fullName evidence="2">Uncharacterized protein</fullName>
    </submittedName>
</protein>
<reference evidence="2 3" key="1">
    <citation type="journal article" date="2011" name="Front. Microbiol.">
        <title>Two Strains of Crocosphaera watsonii with Highly Conserved Genomes are Distinguished by Strain-Specific Features.</title>
        <authorList>
            <person name="Bench S.R."/>
            <person name="Ilikchyan I.N."/>
            <person name="Tripp H.J."/>
            <person name="Zehr J.P."/>
        </authorList>
    </citation>
    <scope>NUCLEOTIDE SEQUENCE [LARGE SCALE GENOMIC DNA]</scope>
    <source>
        <strain evidence="2 3">WH 0003</strain>
    </source>
</reference>
<feature type="transmembrane region" description="Helical" evidence="1">
    <location>
        <begin position="122"/>
        <end position="141"/>
    </location>
</feature>
<feature type="transmembrane region" description="Helical" evidence="1">
    <location>
        <begin position="96"/>
        <end position="116"/>
    </location>
</feature>
<accession>G5J791</accession>